<dbReference type="InterPro" id="IPR009057">
    <property type="entry name" value="Homeodomain-like_sf"/>
</dbReference>
<keyword evidence="6" id="KW-1185">Reference proteome</keyword>
<dbReference type="Gene3D" id="1.10.357.10">
    <property type="entry name" value="Tetracycline Repressor, domain 2"/>
    <property type="match status" value="1"/>
</dbReference>
<dbReference type="SUPFAM" id="SSF48498">
    <property type="entry name" value="Tetracyclin repressor-like, C-terminal domain"/>
    <property type="match status" value="1"/>
</dbReference>
<feature type="domain" description="HTH tetR-type" evidence="4">
    <location>
        <begin position="23"/>
        <end position="83"/>
    </location>
</feature>
<feature type="region of interest" description="Disordered" evidence="3">
    <location>
        <begin position="1"/>
        <end position="20"/>
    </location>
</feature>
<evidence type="ECO:0000313" key="5">
    <source>
        <dbReference type="EMBL" id="AGC43515.1"/>
    </source>
</evidence>
<feature type="DNA-binding region" description="H-T-H motif" evidence="2">
    <location>
        <begin position="46"/>
        <end position="65"/>
    </location>
</feature>
<evidence type="ECO:0000259" key="4">
    <source>
        <dbReference type="PROSITE" id="PS50977"/>
    </source>
</evidence>
<evidence type="ECO:0000256" key="1">
    <source>
        <dbReference type="ARBA" id="ARBA00023125"/>
    </source>
</evidence>
<dbReference type="Pfam" id="PF17918">
    <property type="entry name" value="TetR_C_15"/>
    <property type="match status" value="1"/>
</dbReference>
<dbReference type="OrthoDB" id="9793734at2"/>
<dbReference type="InterPro" id="IPR036271">
    <property type="entry name" value="Tet_transcr_reg_TetR-rel_C_sf"/>
</dbReference>
<reference evidence="5 6" key="1">
    <citation type="journal article" date="2013" name="Genome Announc.">
        <title>Complete genome sequence of Myxococcus stipitatus strain DSM 14675, a fruiting myxobacterium.</title>
        <authorList>
            <person name="Huntley S."/>
            <person name="Kneip S."/>
            <person name="Treuner-Lange A."/>
            <person name="Sogaard-Andersen L."/>
        </authorList>
    </citation>
    <scope>NUCLEOTIDE SEQUENCE [LARGE SCALE GENOMIC DNA]</scope>
    <source>
        <strain evidence="6">DSM 14675 / JCM 12634 / Mx s8</strain>
    </source>
</reference>
<dbReference type="AlphaFoldDB" id="L7U6Q8"/>
<evidence type="ECO:0000256" key="2">
    <source>
        <dbReference type="PROSITE-ProRule" id="PRU00335"/>
    </source>
</evidence>
<accession>L7U6Q8</accession>
<dbReference type="Pfam" id="PF00440">
    <property type="entry name" value="TetR_N"/>
    <property type="match status" value="1"/>
</dbReference>
<dbReference type="PATRIC" id="fig|1278073.3.peg.2229"/>
<dbReference type="PANTHER" id="PTHR30055:SF223">
    <property type="entry name" value="HTH-TYPE TRANSCRIPTIONAL REGULATOR UIDR"/>
    <property type="match status" value="1"/>
</dbReference>
<dbReference type="PROSITE" id="PS50977">
    <property type="entry name" value="HTH_TETR_2"/>
    <property type="match status" value="1"/>
</dbReference>
<dbReference type="PRINTS" id="PR00455">
    <property type="entry name" value="HTHTETR"/>
</dbReference>
<dbReference type="InterPro" id="IPR001647">
    <property type="entry name" value="HTH_TetR"/>
</dbReference>
<dbReference type="GO" id="GO:0003700">
    <property type="term" value="F:DNA-binding transcription factor activity"/>
    <property type="evidence" value="ECO:0007669"/>
    <property type="project" value="TreeGrafter"/>
</dbReference>
<dbReference type="InterPro" id="IPR041669">
    <property type="entry name" value="TetR_C_15"/>
</dbReference>
<evidence type="ECO:0000256" key="3">
    <source>
        <dbReference type="SAM" id="MobiDB-lite"/>
    </source>
</evidence>
<proteinExistence type="predicted"/>
<organism evidence="5 6">
    <name type="scientific">Myxococcus stipitatus (strain DSM 14675 / JCM 12634 / Mx s8)</name>
    <dbReference type="NCBI Taxonomy" id="1278073"/>
    <lineage>
        <taxon>Bacteria</taxon>
        <taxon>Pseudomonadati</taxon>
        <taxon>Myxococcota</taxon>
        <taxon>Myxococcia</taxon>
        <taxon>Myxococcales</taxon>
        <taxon>Cystobacterineae</taxon>
        <taxon>Myxococcaceae</taxon>
        <taxon>Myxococcus</taxon>
    </lineage>
</organism>
<dbReference type="PANTHER" id="PTHR30055">
    <property type="entry name" value="HTH-TYPE TRANSCRIPTIONAL REGULATOR RUTR"/>
    <property type="match status" value="1"/>
</dbReference>
<dbReference type="HOGENOM" id="CLU_069356_46_0_7"/>
<evidence type="ECO:0000313" key="6">
    <source>
        <dbReference type="Proteomes" id="UP000011131"/>
    </source>
</evidence>
<sequence length="237" mass="26360">MRKTARGSRRVGTRKQPSQARSKALVDALIQTTARVLLRDGWQMLTTNRIAREAGVSVGSLYQYFPNKEALLLALIERIADEMTERLIEVGTVLRDAPVEEGIVTIVRAALDVSRRDAPLYRAVLVELPRQGALELFERVNRRLADALTEWLVARRDELDVVDPSLAAHVLVTSLDALTDHALLFHPELLDSPRFERELHALVSGYLGVRRPEPRPRRGGPRSRSPRGAVAGGRSAA</sequence>
<dbReference type="RefSeq" id="WP_015347777.1">
    <property type="nucleotide sequence ID" value="NC_020126.1"/>
</dbReference>
<feature type="region of interest" description="Disordered" evidence="3">
    <location>
        <begin position="210"/>
        <end position="237"/>
    </location>
</feature>
<dbReference type="Proteomes" id="UP000011131">
    <property type="component" value="Chromosome"/>
</dbReference>
<feature type="compositionally biased region" description="Basic residues" evidence="3">
    <location>
        <begin position="1"/>
        <end position="13"/>
    </location>
</feature>
<protein>
    <submittedName>
        <fullName evidence="5">TetR family transcriptional regulator</fullName>
    </submittedName>
</protein>
<dbReference type="InterPro" id="IPR050109">
    <property type="entry name" value="HTH-type_TetR-like_transc_reg"/>
</dbReference>
<dbReference type="eggNOG" id="COG1309">
    <property type="taxonomic scope" value="Bacteria"/>
</dbReference>
<gene>
    <name evidence="5" type="ordered locus">MYSTI_02188</name>
</gene>
<name>L7U6Q8_MYXSD</name>
<dbReference type="GO" id="GO:0000976">
    <property type="term" value="F:transcription cis-regulatory region binding"/>
    <property type="evidence" value="ECO:0007669"/>
    <property type="project" value="TreeGrafter"/>
</dbReference>
<dbReference type="EMBL" id="CP004025">
    <property type="protein sequence ID" value="AGC43515.1"/>
    <property type="molecule type" value="Genomic_DNA"/>
</dbReference>
<keyword evidence="1 2" id="KW-0238">DNA-binding</keyword>
<dbReference type="SUPFAM" id="SSF46689">
    <property type="entry name" value="Homeodomain-like"/>
    <property type="match status" value="1"/>
</dbReference>
<dbReference type="STRING" id="1278073.MYSTI_02188"/>
<dbReference type="KEGG" id="msd:MYSTI_02188"/>